<gene>
    <name evidence="1" type="ORF">ALQ74_200094</name>
</gene>
<comment type="caution">
    <text evidence="1">The sequence shown here is derived from an EMBL/GenBank/DDBJ whole genome shotgun (WGS) entry which is preliminary data.</text>
</comment>
<name>A0A3M3FI76_PSESG</name>
<proteinExistence type="predicted"/>
<protein>
    <submittedName>
        <fullName evidence="1">Uncharacterized protein</fullName>
    </submittedName>
</protein>
<organism evidence="1 2">
    <name type="scientific">Pseudomonas savastanoi pv. glycinea</name>
    <name type="common">Pseudomonas syringae pv. glycinea</name>
    <dbReference type="NCBI Taxonomy" id="318"/>
    <lineage>
        <taxon>Bacteria</taxon>
        <taxon>Pseudomonadati</taxon>
        <taxon>Pseudomonadota</taxon>
        <taxon>Gammaproteobacteria</taxon>
        <taxon>Pseudomonadales</taxon>
        <taxon>Pseudomonadaceae</taxon>
        <taxon>Pseudomonas</taxon>
    </lineage>
</organism>
<accession>A0A3M3FI76</accession>
<evidence type="ECO:0000313" key="2">
    <source>
        <dbReference type="Proteomes" id="UP000279057"/>
    </source>
</evidence>
<reference evidence="1 2" key="1">
    <citation type="submission" date="2018-08" db="EMBL/GenBank/DDBJ databases">
        <title>Recombination of ecologically and evolutionarily significant loci maintains genetic cohesion in the Pseudomonas syringae species complex.</title>
        <authorList>
            <person name="Dillon M."/>
            <person name="Thakur S."/>
            <person name="Almeida R.N.D."/>
            <person name="Weir B.S."/>
            <person name="Guttman D.S."/>
        </authorList>
    </citation>
    <scope>NUCLEOTIDE SEQUENCE [LARGE SCALE GENOMIC DNA]</scope>
    <source>
        <strain evidence="1 2">ICMP 4332</strain>
    </source>
</reference>
<dbReference type="EMBL" id="RBOM01000226">
    <property type="protein sequence ID" value="RMM61600.1"/>
    <property type="molecule type" value="Genomic_DNA"/>
</dbReference>
<sequence length="31" mass="3624">MSHLSSKDFHLLAIWMKQFVKKVLMSAQMST</sequence>
<dbReference type="AlphaFoldDB" id="A0A3M3FI76"/>
<dbReference type="Proteomes" id="UP000279057">
    <property type="component" value="Unassembled WGS sequence"/>
</dbReference>
<evidence type="ECO:0000313" key="1">
    <source>
        <dbReference type="EMBL" id="RMM61600.1"/>
    </source>
</evidence>